<dbReference type="EMBL" id="FMXE01000007">
    <property type="protein sequence ID" value="SDA59819.1"/>
    <property type="molecule type" value="Genomic_DNA"/>
</dbReference>
<dbReference type="GO" id="GO:0055086">
    <property type="term" value="P:nucleobase-containing small molecule metabolic process"/>
    <property type="evidence" value="ECO:0007669"/>
    <property type="project" value="UniProtKB-ARBA"/>
</dbReference>
<reference evidence="7" key="1">
    <citation type="submission" date="2016-10" db="EMBL/GenBank/DDBJ databases">
        <authorList>
            <person name="Varghese N."/>
            <person name="Submissions S."/>
        </authorList>
    </citation>
    <scope>NUCLEOTIDE SEQUENCE [LARGE SCALE GENOMIC DNA]</scope>
    <source>
        <strain evidence="7">DSM 22703</strain>
    </source>
</reference>
<evidence type="ECO:0000256" key="4">
    <source>
        <dbReference type="ARBA" id="ARBA00022833"/>
    </source>
</evidence>
<dbReference type="STRING" id="279824.SAMN03080617_01205"/>
<dbReference type="AlphaFoldDB" id="A0A1G5WNL1"/>
<dbReference type="PROSITE" id="PS00903">
    <property type="entry name" value="CYT_DCMP_DEAMINASES_1"/>
    <property type="match status" value="1"/>
</dbReference>
<dbReference type="InterPro" id="IPR002125">
    <property type="entry name" value="CMP_dCMP_dom"/>
</dbReference>
<dbReference type="RefSeq" id="WP_092729046.1">
    <property type="nucleotide sequence ID" value="NZ_FMXE01000007.1"/>
</dbReference>
<dbReference type="Proteomes" id="UP000198756">
    <property type="component" value="Unassembled WGS sequence"/>
</dbReference>
<keyword evidence="7" id="KW-1185">Reference proteome</keyword>
<dbReference type="OrthoDB" id="9795347at2"/>
<dbReference type="Pfam" id="PF00383">
    <property type="entry name" value="dCMP_cyt_deam_1"/>
    <property type="match status" value="1"/>
</dbReference>
<dbReference type="PROSITE" id="PS51747">
    <property type="entry name" value="CYT_DCMP_DEAMINASES_2"/>
    <property type="match status" value="1"/>
</dbReference>
<evidence type="ECO:0000313" key="7">
    <source>
        <dbReference type="Proteomes" id="UP000198756"/>
    </source>
</evidence>
<organism evidence="6 7">
    <name type="scientific">Algoriphagus alkaliphilus</name>
    <dbReference type="NCBI Taxonomy" id="279824"/>
    <lineage>
        <taxon>Bacteria</taxon>
        <taxon>Pseudomonadati</taxon>
        <taxon>Bacteroidota</taxon>
        <taxon>Cytophagia</taxon>
        <taxon>Cytophagales</taxon>
        <taxon>Cyclobacteriaceae</taxon>
        <taxon>Algoriphagus</taxon>
    </lineage>
</organism>
<dbReference type="InterPro" id="IPR016192">
    <property type="entry name" value="APOBEC/CMP_deaminase_Zn-bd"/>
</dbReference>
<accession>A0A1G5WNL1</accession>
<dbReference type="SUPFAM" id="SSF53927">
    <property type="entry name" value="Cytidine deaminase-like"/>
    <property type="match status" value="1"/>
</dbReference>
<dbReference type="CDD" id="cd01283">
    <property type="entry name" value="cytidine_deaminase"/>
    <property type="match status" value="1"/>
</dbReference>
<dbReference type="Gene3D" id="3.40.140.10">
    <property type="entry name" value="Cytidine Deaminase, domain 2"/>
    <property type="match status" value="1"/>
</dbReference>
<keyword evidence="3" id="KW-0378">Hydrolase</keyword>
<proteinExistence type="inferred from homology"/>
<keyword evidence="4" id="KW-0862">Zinc</keyword>
<comment type="similarity">
    <text evidence="1">Belongs to the cytidine and deoxycytidylate deaminase family.</text>
</comment>
<dbReference type="GO" id="GO:0042802">
    <property type="term" value="F:identical protein binding"/>
    <property type="evidence" value="ECO:0007669"/>
    <property type="project" value="UniProtKB-ARBA"/>
</dbReference>
<dbReference type="PANTHER" id="PTHR11644">
    <property type="entry name" value="CYTIDINE DEAMINASE"/>
    <property type="match status" value="1"/>
</dbReference>
<dbReference type="PANTHER" id="PTHR11644:SF2">
    <property type="entry name" value="CYTIDINE DEAMINASE"/>
    <property type="match status" value="1"/>
</dbReference>
<dbReference type="NCBIfam" id="NF004064">
    <property type="entry name" value="PRK05578.1"/>
    <property type="match status" value="1"/>
</dbReference>
<feature type="domain" description="CMP/dCMP-type deaminase" evidence="5">
    <location>
        <begin position="20"/>
        <end position="157"/>
    </location>
</feature>
<dbReference type="GO" id="GO:0004126">
    <property type="term" value="F:cytidine deaminase activity"/>
    <property type="evidence" value="ECO:0007669"/>
    <property type="project" value="TreeGrafter"/>
</dbReference>
<keyword evidence="2" id="KW-0479">Metal-binding</keyword>
<protein>
    <submittedName>
        <fullName evidence="6">Cytidine deaminase</fullName>
    </submittedName>
</protein>
<evidence type="ECO:0000259" key="5">
    <source>
        <dbReference type="PROSITE" id="PS51747"/>
    </source>
</evidence>
<evidence type="ECO:0000256" key="2">
    <source>
        <dbReference type="ARBA" id="ARBA00022723"/>
    </source>
</evidence>
<dbReference type="GO" id="GO:0005829">
    <property type="term" value="C:cytosol"/>
    <property type="evidence" value="ECO:0007669"/>
    <property type="project" value="TreeGrafter"/>
</dbReference>
<evidence type="ECO:0000256" key="3">
    <source>
        <dbReference type="ARBA" id="ARBA00022801"/>
    </source>
</evidence>
<dbReference type="GO" id="GO:0072527">
    <property type="term" value="P:pyrimidine-containing compound metabolic process"/>
    <property type="evidence" value="ECO:0007669"/>
    <property type="project" value="UniProtKB-ARBA"/>
</dbReference>
<dbReference type="InterPro" id="IPR050202">
    <property type="entry name" value="Cyt/Deoxycyt_deaminase"/>
</dbReference>
<sequence length="164" mass="17724">MKKIILNSEIEELSPEELDHIEQALLSRAQTISKLAYAPYSNFNVGAALLLENGEVLQSSNQENVSYPVGTCAERIALGYAGANYPTSAPVMLAIVAHRAGEEKWAGVSPCGMCRQAINETENRFKKPITMLILSAGGTVLRIKGISALLPIKFDDLNSAGLEY</sequence>
<dbReference type="GO" id="GO:0008270">
    <property type="term" value="F:zinc ion binding"/>
    <property type="evidence" value="ECO:0007669"/>
    <property type="project" value="InterPro"/>
</dbReference>
<dbReference type="InterPro" id="IPR016193">
    <property type="entry name" value="Cytidine_deaminase-like"/>
</dbReference>
<evidence type="ECO:0000313" key="6">
    <source>
        <dbReference type="EMBL" id="SDA59819.1"/>
    </source>
</evidence>
<name>A0A1G5WNL1_9BACT</name>
<evidence type="ECO:0000256" key="1">
    <source>
        <dbReference type="ARBA" id="ARBA00006576"/>
    </source>
</evidence>
<gene>
    <name evidence="6" type="ORF">SAMN03080617_01205</name>
</gene>